<comment type="similarity">
    <text evidence="1">Belongs to the inositol polyphosphate 5-phosphatase family.</text>
</comment>
<evidence type="ECO:0000259" key="2">
    <source>
        <dbReference type="SMART" id="SM00128"/>
    </source>
</evidence>
<accession>A0AA38GPV2</accession>
<dbReference type="PANTHER" id="PTHR11200">
    <property type="entry name" value="INOSITOL 5-PHOSPHATASE"/>
    <property type="match status" value="1"/>
</dbReference>
<evidence type="ECO:0000313" key="4">
    <source>
        <dbReference type="Proteomes" id="UP000824469"/>
    </source>
</evidence>
<evidence type="ECO:0000256" key="1">
    <source>
        <dbReference type="ARBA" id="ARBA00010768"/>
    </source>
</evidence>
<dbReference type="InterPro" id="IPR000300">
    <property type="entry name" value="IPPc"/>
</dbReference>
<dbReference type="GO" id="GO:0004439">
    <property type="term" value="F:phosphatidylinositol-4,5-bisphosphate 5-phosphatase activity"/>
    <property type="evidence" value="ECO:0007669"/>
    <property type="project" value="TreeGrafter"/>
</dbReference>
<proteinExistence type="inferred from homology"/>
<evidence type="ECO:0000313" key="3">
    <source>
        <dbReference type="EMBL" id="KAH9326033.1"/>
    </source>
</evidence>
<dbReference type="OMA" id="HDYDSID"/>
<dbReference type="SUPFAM" id="SSF56219">
    <property type="entry name" value="DNase I-like"/>
    <property type="match status" value="1"/>
</dbReference>
<dbReference type="EMBL" id="JAHRHJ020000002">
    <property type="protein sequence ID" value="KAH9326033.1"/>
    <property type="molecule type" value="Genomic_DNA"/>
</dbReference>
<dbReference type="GO" id="GO:0043813">
    <property type="term" value="F:phosphatidylinositol-3,5-bisphosphate 5-phosphatase activity"/>
    <property type="evidence" value="ECO:0007669"/>
    <property type="project" value="TreeGrafter"/>
</dbReference>
<dbReference type="Proteomes" id="UP000824469">
    <property type="component" value="Unassembled WGS sequence"/>
</dbReference>
<organism evidence="3 4">
    <name type="scientific">Taxus chinensis</name>
    <name type="common">Chinese yew</name>
    <name type="synonym">Taxus wallichiana var. chinensis</name>
    <dbReference type="NCBI Taxonomy" id="29808"/>
    <lineage>
        <taxon>Eukaryota</taxon>
        <taxon>Viridiplantae</taxon>
        <taxon>Streptophyta</taxon>
        <taxon>Embryophyta</taxon>
        <taxon>Tracheophyta</taxon>
        <taxon>Spermatophyta</taxon>
        <taxon>Pinopsida</taxon>
        <taxon>Pinidae</taxon>
        <taxon>Conifers II</taxon>
        <taxon>Cupressales</taxon>
        <taxon>Taxaceae</taxon>
        <taxon>Taxus</taxon>
    </lineage>
</organism>
<sequence>MGNSCIHVERPAKNGYEKKRKMPCTSAYVYAEEKDYGVRQRPRLEGQDRDVEEVRLKIDGLNGSDMAAFHALTRKDILWFLERSLSDKEKIHSRGIRRIERKAYMLSNTANVHPYLSLHVVTWNMNGKVACEDLGKLVGGRGESSLDLYVIGLQEVPNCINATSLILNALGGNYSLVAASVMVSLQLFIFARTVMRPFINDVRVDKVGIGGLGGVVRRHKGAVGVAFKYKHTSFLFIACHLSPHESNVGERNVQYQRICHAIFSKARRSPNGTSNINLSPACKTAVGQSDVVVWLGDLNYRIEGNRKSVSFLINQNHQKLLRAKDQLCREAERGEIFHGFCEGPLSFRPTYKYDIGTDNYDTSAKERVPSWTDRILYKVKNNNIKADVQEYDCIDSIKTSDHRPVKALLTIHLAKQLVK</sequence>
<protein>
    <recommendedName>
        <fullName evidence="2">Inositol polyphosphate-related phosphatase domain-containing protein</fullName>
    </recommendedName>
</protein>
<reference evidence="3 4" key="1">
    <citation type="journal article" date="2021" name="Nat. Plants">
        <title>The Taxus genome provides insights into paclitaxel biosynthesis.</title>
        <authorList>
            <person name="Xiong X."/>
            <person name="Gou J."/>
            <person name="Liao Q."/>
            <person name="Li Y."/>
            <person name="Zhou Q."/>
            <person name="Bi G."/>
            <person name="Li C."/>
            <person name="Du R."/>
            <person name="Wang X."/>
            <person name="Sun T."/>
            <person name="Guo L."/>
            <person name="Liang H."/>
            <person name="Lu P."/>
            <person name="Wu Y."/>
            <person name="Zhang Z."/>
            <person name="Ro D.K."/>
            <person name="Shang Y."/>
            <person name="Huang S."/>
            <person name="Yan J."/>
        </authorList>
    </citation>
    <scope>NUCLEOTIDE SEQUENCE [LARGE SCALE GENOMIC DNA]</scope>
    <source>
        <strain evidence="3">Ta-2019</strain>
    </source>
</reference>
<name>A0AA38GPV2_TAXCH</name>
<feature type="domain" description="Inositol polyphosphate-related phosphatase" evidence="2">
    <location>
        <begin position="114"/>
        <end position="417"/>
    </location>
</feature>
<dbReference type="AlphaFoldDB" id="A0AA38GPV2"/>
<keyword evidence="4" id="KW-1185">Reference proteome</keyword>
<dbReference type="InterPro" id="IPR046985">
    <property type="entry name" value="IP5"/>
</dbReference>
<comment type="caution">
    <text evidence="3">The sequence shown here is derived from an EMBL/GenBank/DDBJ whole genome shotgun (WGS) entry which is preliminary data.</text>
</comment>
<dbReference type="InterPro" id="IPR036691">
    <property type="entry name" value="Endo/exonu/phosph_ase_sf"/>
</dbReference>
<dbReference type="SMART" id="SM00128">
    <property type="entry name" value="IPPc"/>
    <property type="match status" value="1"/>
</dbReference>
<dbReference type="Gene3D" id="3.60.10.10">
    <property type="entry name" value="Endonuclease/exonuclease/phosphatase"/>
    <property type="match status" value="1"/>
</dbReference>
<dbReference type="GO" id="GO:0005886">
    <property type="term" value="C:plasma membrane"/>
    <property type="evidence" value="ECO:0007669"/>
    <property type="project" value="TreeGrafter"/>
</dbReference>
<dbReference type="Pfam" id="PF22669">
    <property type="entry name" value="Exo_endo_phos2"/>
    <property type="match status" value="1"/>
</dbReference>
<gene>
    <name evidence="3" type="ORF">KI387_006211</name>
</gene>
<dbReference type="GO" id="GO:0034485">
    <property type="term" value="F:phosphatidylinositol-3,4,5-trisphosphate 5-phosphatase activity"/>
    <property type="evidence" value="ECO:0007669"/>
    <property type="project" value="TreeGrafter"/>
</dbReference>
<dbReference type="GO" id="GO:0046856">
    <property type="term" value="P:phosphatidylinositol dephosphorylation"/>
    <property type="evidence" value="ECO:0007669"/>
    <property type="project" value="InterPro"/>
</dbReference>
<dbReference type="PANTHER" id="PTHR11200:SF275">
    <property type="entry name" value="LD06095P"/>
    <property type="match status" value="1"/>
</dbReference>